<organism evidence="1 2">
    <name type="scientific">Serendipita vermifera MAFF 305830</name>
    <dbReference type="NCBI Taxonomy" id="933852"/>
    <lineage>
        <taxon>Eukaryota</taxon>
        <taxon>Fungi</taxon>
        <taxon>Dikarya</taxon>
        <taxon>Basidiomycota</taxon>
        <taxon>Agaricomycotina</taxon>
        <taxon>Agaricomycetes</taxon>
        <taxon>Sebacinales</taxon>
        <taxon>Serendipitaceae</taxon>
        <taxon>Serendipita</taxon>
    </lineage>
</organism>
<dbReference type="AlphaFoldDB" id="A0A0C3AQV0"/>
<accession>A0A0C3AQV0</accession>
<dbReference type="EMBL" id="KN824302">
    <property type="protein sequence ID" value="KIM26925.1"/>
    <property type="molecule type" value="Genomic_DNA"/>
</dbReference>
<evidence type="ECO:0000313" key="1">
    <source>
        <dbReference type="EMBL" id="KIM26925.1"/>
    </source>
</evidence>
<dbReference type="OrthoDB" id="3256525at2759"/>
<sequence>MSNTRVPPEIWLQIIRLATTIPTFSPSQHVPTFSPFDLRRQEDTRNFETNYAQSLASKRSISLVCKCWRYLVFPFLWEIICLLPGRKHHAIGSTLQRYKTSIKSSLHLEERRAGEYVRAVHILEEDTGPAHELYDMANIQRIINCCPNLVTLTAPVKWQLYRRDSHLSFRPATSLREVHLSTMDEETIRGISRFPEQLLVLHGSSVEIDDGTHYEEMILPNVHTISMRLSDMDDRNIFAPSLSHWIIHDNIIGIENYRAYTRHASLVTSLELACSWGDRLSLQYALAGMTQLQELVIHIDSLCVSPVPCCLPQTVRRVGFLCPYSKHEWVLNTDAGTFRWFLDHLEDWLAIAIRAHETLELVRFLDWPAIKLPSSSLEQRRLFYSKWWSEKFDSYKSFGVKLQNQLGNSLCIDFSDSSID</sequence>
<keyword evidence="2" id="KW-1185">Reference proteome</keyword>
<dbReference type="HOGENOM" id="CLU_654101_0_0_1"/>
<reference evidence="1 2" key="1">
    <citation type="submission" date="2014-04" db="EMBL/GenBank/DDBJ databases">
        <authorList>
            <consortium name="DOE Joint Genome Institute"/>
            <person name="Kuo A."/>
            <person name="Zuccaro A."/>
            <person name="Kohler A."/>
            <person name="Nagy L.G."/>
            <person name="Floudas D."/>
            <person name="Copeland A."/>
            <person name="Barry K.W."/>
            <person name="Cichocki N."/>
            <person name="Veneault-Fourrey C."/>
            <person name="LaButti K."/>
            <person name="Lindquist E.A."/>
            <person name="Lipzen A."/>
            <person name="Lundell T."/>
            <person name="Morin E."/>
            <person name="Murat C."/>
            <person name="Sun H."/>
            <person name="Tunlid A."/>
            <person name="Henrissat B."/>
            <person name="Grigoriev I.V."/>
            <person name="Hibbett D.S."/>
            <person name="Martin F."/>
            <person name="Nordberg H.P."/>
            <person name="Cantor M.N."/>
            <person name="Hua S.X."/>
        </authorList>
    </citation>
    <scope>NUCLEOTIDE SEQUENCE [LARGE SCALE GENOMIC DNA]</scope>
    <source>
        <strain evidence="1 2">MAFF 305830</strain>
    </source>
</reference>
<gene>
    <name evidence="1" type="ORF">M408DRAFT_72060</name>
</gene>
<evidence type="ECO:0008006" key="3">
    <source>
        <dbReference type="Google" id="ProtNLM"/>
    </source>
</evidence>
<name>A0A0C3AQV0_SERVB</name>
<dbReference type="Proteomes" id="UP000054097">
    <property type="component" value="Unassembled WGS sequence"/>
</dbReference>
<reference evidence="2" key="2">
    <citation type="submission" date="2015-01" db="EMBL/GenBank/DDBJ databases">
        <title>Evolutionary Origins and Diversification of the Mycorrhizal Mutualists.</title>
        <authorList>
            <consortium name="DOE Joint Genome Institute"/>
            <consortium name="Mycorrhizal Genomics Consortium"/>
            <person name="Kohler A."/>
            <person name="Kuo A."/>
            <person name="Nagy L.G."/>
            <person name="Floudas D."/>
            <person name="Copeland A."/>
            <person name="Barry K.W."/>
            <person name="Cichocki N."/>
            <person name="Veneault-Fourrey C."/>
            <person name="LaButti K."/>
            <person name="Lindquist E.A."/>
            <person name="Lipzen A."/>
            <person name="Lundell T."/>
            <person name="Morin E."/>
            <person name="Murat C."/>
            <person name="Riley R."/>
            <person name="Ohm R."/>
            <person name="Sun H."/>
            <person name="Tunlid A."/>
            <person name="Henrissat B."/>
            <person name="Grigoriev I.V."/>
            <person name="Hibbett D.S."/>
            <person name="Martin F."/>
        </authorList>
    </citation>
    <scope>NUCLEOTIDE SEQUENCE [LARGE SCALE GENOMIC DNA]</scope>
    <source>
        <strain evidence="2">MAFF 305830</strain>
    </source>
</reference>
<evidence type="ECO:0000313" key="2">
    <source>
        <dbReference type="Proteomes" id="UP000054097"/>
    </source>
</evidence>
<protein>
    <recommendedName>
        <fullName evidence="3">F-box domain-containing protein</fullName>
    </recommendedName>
</protein>
<proteinExistence type="predicted"/>